<evidence type="ECO:0000313" key="2">
    <source>
        <dbReference type="Proteomes" id="UP000187526"/>
    </source>
</evidence>
<dbReference type="Proteomes" id="UP000187526">
    <property type="component" value="Unassembled WGS sequence"/>
</dbReference>
<evidence type="ECO:0000313" key="1">
    <source>
        <dbReference type="EMBL" id="OMG56381.1"/>
    </source>
</evidence>
<dbReference type="PANTHER" id="PTHR42708:SF1">
    <property type="entry name" value="GLIDING MOTILITY PROTEIN MGLA"/>
    <property type="match status" value="1"/>
</dbReference>
<dbReference type="InterPro" id="IPR027417">
    <property type="entry name" value="P-loop_NTPase"/>
</dbReference>
<reference evidence="1 2" key="1">
    <citation type="submission" date="2016-10" db="EMBL/GenBank/DDBJ databases">
        <title>Alkaliphiles isolated from bioreactors.</title>
        <authorList>
            <person name="Salah Z."/>
            <person name="Rout S.P."/>
            <person name="Humphreys P.N."/>
        </authorList>
    </citation>
    <scope>NUCLEOTIDE SEQUENCE [LARGE SCALE GENOMIC DNA]</scope>
    <source>
        <strain evidence="1 2">ZS02</strain>
    </source>
</reference>
<dbReference type="CDD" id="cd00882">
    <property type="entry name" value="Ras_like_GTPase"/>
    <property type="match status" value="1"/>
</dbReference>
<protein>
    <submittedName>
        <fullName evidence="1">GTPase</fullName>
    </submittedName>
</protein>
<comment type="caution">
    <text evidence="1">The sequence shown here is derived from an EMBL/GenBank/DDBJ whole genome shotgun (WGS) entry which is preliminary data.</text>
</comment>
<accession>A0A1R1ICC6</accession>
<sequence length="214" mass="23656">MPELDDKRLSFKLVYYGPAQSGKTTNLLRLHDLLAPELKGEVMTMETQDDRTLFFDLLPLGFRAPSGLLIKCRLFTVPGQVAHDGTRKAVLSRADGVAFIADNQRNQETNNAESFRSLTENCARVGIDIEHLPLLVQFNKCDLPTAVPEAEIRSRWGSTPWPLQFASALNGLGVRESFATLLALLYRRQNAEYALAEQHGLSEAAFVAGLLGQA</sequence>
<dbReference type="SUPFAM" id="SSF52540">
    <property type="entry name" value="P-loop containing nucleoside triphosphate hydrolases"/>
    <property type="match status" value="1"/>
</dbReference>
<dbReference type="PANTHER" id="PTHR42708">
    <property type="entry name" value="ATP/GTP-BINDING PROTEIN-RELATED"/>
    <property type="match status" value="1"/>
</dbReference>
<name>A0A1R1ICC6_9RHOO</name>
<dbReference type="InterPro" id="IPR052705">
    <property type="entry name" value="Gliding_Motility_GTPase"/>
</dbReference>
<dbReference type="EMBL" id="MTHD01000001">
    <property type="protein sequence ID" value="OMG56381.1"/>
    <property type="molecule type" value="Genomic_DNA"/>
</dbReference>
<keyword evidence="2" id="KW-1185">Reference proteome</keyword>
<organism evidence="1 2">
    <name type="scientific">Azonexus hydrophilus</name>
    <dbReference type="NCBI Taxonomy" id="418702"/>
    <lineage>
        <taxon>Bacteria</taxon>
        <taxon>Pseudomonadati</taxon>
        <taxon>Pseudomonadota</taxon>
        <taxon>Betaproteobacteria</taxon>
        <taxon>Rhodocyclales</taxon>
        <taxon>Azonexaceae</taxon>
        <taxon>Azonexus</taxon>
    </lineage>
</organism>
<gene>
    <name evidence="1" type="ORF">BJN45_01840</name>
</gene>
<dbReference type="AlphaFoldDB" id="A0A1R1ICC6"/>
<dbReference type="PRINTS" id="PR00449">
    <property type="entry name" value="RASTRNSFRMNG"/>
</dbReference>
<dbReference type="OrthoDB" id="9779858at2"/>
<dbReference type="Gene3D" id="3.40.50.300">
    <property type="entry name" value="P-loop containing nucleotide triphosphate hydrolases"/>
    <property type="match status" value="1"/>
</dbReference>
<dbReference type="STRING" id="418702.BJN45_01840"/>
<dbReference type="RefSeq" id="WP_076091480.1">
    <property type="nucleotide sequence ID" value="NZ_MTHD01000001.1"/>
</dbReference>
<proteinExistence type="predicted"/>